<comment type="pathway">
    <text evidence="2 9">Amino-acid biosynthesis; L-tryptophan biosynthesis; L-tryptophan from chorismate: step 3/5.</text>
</comment>
<gene>
    <name evidence="9" type="primary">trpF</name>
    <name evidence="11" type="ORF">H9Q76_10000</name>
</gene>
<name>A0A7G9FKI7_9FIRM</name>
<dbReference type="InterPro" id="IPR013785">
    <property type="entry name" value="Aldolase_TIM"/>
</dbReference>
<comment type="catalytic activity">
    <reaction evidence="1 9">
        <text>N-(5-phospho-beta-D-ribosyl)anthranilate = 1-(2-carboxyphenylamino)-1-deoxy-D-ribulose 5-phosphate</text>
        <dbReference type="Rhea" id="RHEA:21540"/>
        <dbReference type="ChEBI" id="CHEBI:18277"/>
        <dbReference type="ChEBI" id="CHEBI:58613"/>
        <dbReference type="EC" id="5.3.1.24"/>
    </reaction>
</comment>
<dbReference type="RefSeq" id="WP_118671564.1">
    <property type="nucleotide sequence ID" value="NZ_CP060632.1"/>
</dbReference>
<evidence type="ECO:0000256" key="9">
    <source>
        <dbReference type="HAMAP-Rule" id="MF_00135"/>
    </source>
</evidence>
<evidence type="ECO:0000256" key="8">
    <source>
        <dbReference type="ARBA" id="ARBA00023235"/>
    </source>
</evidence>
<dbReference type="AlphaFoldDB" id="A0A7G9FKI7"/>
<keyword evidence="5 9" id="KW-0028">Amino-acid biosynthesis</keyword>
<dbReference type="CDD" id="cd00405">
    <property type="entry name" value="PRAI"/>
    <property type="match status" value="1"/>
</dbReference>
<dbReference type="Pfam" id="PF00697">
    <property type="entry name" value="PRAI"/>
    <property type="match status" value="1"/>
</dbReference>
<evidence type="ECO:0000256" key="7">
    <source>
        <dbReference type="ARBA" id="ARBA00023141"/>
    </source>
</evidence>
<dbReference type="InterPro" id="IPR011060">
    <property type="entry name" value="RibuloseP-bd_barrel"/>
</dbReference>
<dbReference type="InterPro" id="IPR044643">
    <property type="entry name" value="TrpF_fam"/>
</dbReference>
<proteinExistence type="inferred from homology"/>
<reference evidence="11 12" key="1">
    <citation type="submission" date="2020-08" db="EMBL/GenBank/DDBJ databases">
        <authorList>
            <person name="Liu C."/>
            <person name="Sun Q."/>
        </authorList>
    </citation>
    <scope>NUCLEOTIDE SEQUENCE [LARGE SCALE GENOMIC DNA]</scope>
    <source>
        <strain evidence="11 12">NSJ-4</strain>
    </source>
</reference>
<dbReference type="EMBL" id="CP060632">
    <property type="protein sequence ID" value="QNL99068.1"/>
    <property type="molecule type" value="Genomic_DNA"/>
</dbReference>
<evidence type="ECO:0000256" key="4">
    <source>
        <dbReference type="ARBA" id="ARBA00022272"/>
    </source>
</evidence>
<dbReference type="UniPathway" id="UPA00035">
    <property type="reaction ID" value="UER00042"/>
</dbReference>
<dbReference type="GO" id="GO:0000162">
    <property type="term" value="P:L-tryptophan biosynthetic process"/>
    <property type="evidence" value="ECO:0007669"/>
    <property type="project" value="UniProtKB-UniRule"/>
</dbReference>
<sequence>MQKIKLCGMMKPCDIEYANRVKPDLVGFIFANTRRKISPAQAKQFREALDAEIPAVGVFVNEDISVITSLVQNGCIDMIQLHGEEDADYIRRLREICDVPVIKAVKVQMVEQIRQAAALPVDYLLLDTYRKGVLGGTGEAFDWELLREAKIVAGDTAEGELFGKPYFLAGGLHAGNLREAAALGSYGLDVSSGIETDGSKDFTKMVEVMELVRKF</sequence>
<dbReference type="PANTHER" id="PTHR42894:SF1">
    <property type="entry name" value="N-(5'-PHOSPHORIBOSYL)ANTHRANILATE ISOMERASE"/>
    <property type="match status" value="1"/>
</dbReference>
<dbReference type="SUPFAM" id="SSF51366">
    <property type="entry name" value="Ribulose-phoshate binding barrel"/>
    <property type="match status" value="1"/>
</dbReference>
<dbReference type="InterPro" id="IPR001240">
    <property type="entry name" value="PRAI_dom"/>
</dbReference>
<keyword evidence="7 9" id="KW-0057">Aromatic amino acid biosynthesis</keyword>
<feature type="domain" description="N-(5'phosphoribosyl) anthranilate isomerase (PRAI)" evidence="10">
    <location>
        <begin position="5"/>
        <end position="210"/>
    </location>
</feature>
<keyword evidence="12" id="KW-1185">Reference proteome</keyword>
<dbReference type="GO" id="GO:0004640">
    <property type="term" value="F:phosphoribosylanthranilate isomerase activity"/>
    <property type="evidence" value="ECO:0007669"/>
    <property type="project" value="UniProtKB-UniRule"/>
</dbReference>
<evidence type="ECO:0000256" key="6">
    <source>
        <dbReference type="ARBA" id="ARBA00022822"/>
    </source>
</evidence>
<dbReference type="Proteomes" id="UP000515819">
    <property type="component" value="Chromosome"/>
</dbReference>
<protein>
    <recommendedName>
        <fullName evidence="4 9">N-(5'-phosphoribosyl)anthranilate isomerase</fullName>
        <shortName evidence="9">PRAI</shortName>
        <ecNumber evidence="3 9">5.3.1.24</ecNumber>
    </recommendedName>
</protein>
<dbReference type="HAMAP" id="MF_00135">
    <property type="entry name" value="PRAI"/>
    <property type="match status" value="1"/>
</dbReference>
<evidence type="ECO:0000256" key="1">
    <source>
        <dbReference type="ARBA" id="ARBA00001164"/>
    </source>
</evidence>
<dbReference type="PANTHER" id="PTHR42894">
    <property type="entry name" value="N-(5'-PHOSPHORIBOSYL)ANTHRANILATE ISOMERASE"/>
    <property type="match status" value="1"/>
</dbReference>
<accession>A0A7G9FKI7</accession>
<organism evidence="11 12">
    <name type="scientific">Wujia chipingensis</name>
    <dbReference type="NCBI Taxonomy" id="2763670"/>
    <lineage>
        <taxon>Bacteria</taxon>
        <taxon>Bacillati</taxon>
        <taxon>Bacillota</taxon>
        <taxon>Clostridia</taxon>
        <taxon>Lachnospirales</taxon>
        <taxon>Lachnospiraceae</taxon>
        <taxon>Wujia</taxon>
    </lineage>
</organism>
<dbReference type="EC" id="5.3.1.24" evidence="3 9"/>
<keyword evidence="6 9" id="KW-0822">Tryptophan biosynthesis</keyword>
<evidence type="ECO:0000313" key="11">
    <source>
        <dbReference type="EMBL" id="QNL99068.1"/>
    </source>
</evidence>
<evidence type="ECO:0000256" key="3">
    <source>
        <dbReference type="ARBA" id="ARBA00012572"/>
    </source>
</evidence>
<evidence type="ECO:0000259" key="10">
    <source>
        <dbReference type="Pfam" id="PF00697"/>
    </source>
</evidence>
<dbReference type="Gene3D" id="3.20.20.70">
    <property type="entry name" value="Aldolase class I"/>
    <property type="match status" value="1"/>
</dbReference>
<keyword evidence="8 9" id="KW-0413">Isomerase</keyword>
<evidence type="ECO:0000256" key="2">
    <source>
        <dbReference type="ARBA" id="ARBA00004664"/>
    </source>
</evidence>
<evidence type="ECO:0000256" key="5">
    <source>
        <dbReference type="ARBA" id="ARBA00022605"/>
    </source>
</evidence>
<comment type="similarity">
    <text evidence="9">Belongs to the TrpF family.</text>
</comment>
<dbReference type="KEGG" id="wcp:H9Q76_10000"/>
<evidence type="ECO:0000313" key="12">
    <source>
        <dbReference type="Proteomes" id="UP000515819"/>
    </source>
</evidence>